<reference evidence="3" key="2">
    <citation type="submission" date="2021-04" db="EMBL/GenBank/DDBJ databases">
        <authorList>
            <person name="Podell S."/>
        </authorList>
    </citation>
    <scope>NUCLEOTIDE SEQUENCE</scope>
    <source>
        <strain evidence="3">Hildebrandi</strain>
    </source>
</reference>
<evidence type="ECO:0000256" key="2">
    <source>
        <dbReference type="SAM" id="Phobius"/>
    </source>
</evidence>
<evidence type="ECO:0000313" key="3">
    <source>
        <dbReference type="EMBL" id="KAG7346957.1"/>
    </source>
</evidence>
<name>A0A9K3KNV6_9STRA</name>
<keyword evidence="4" id="KW-1185">Reference proteome</keyword>
<keyword evidence="2" id="KW-0812">Transmembrane</keyword>
<feature type="transmembrane region" description="Helical" evidence="2">
    <location>
        <begin position="12"/>
        <end position="29"/>
    </location>
</feature>
<comment type="caution">
    <text evidence="3">The sequence shown here is derived from an EMBL/GenBank/DDBJ whole genome shotgun (WGS) entry which is preliminary data.</text>
</comment>
<dbReference type="AlphaFoldDB" id="A0A9K3KNV6"/>
<reference evidence="3" key="1">
    <citation type="journal article" date="2021" name="Sci. Rep.">
        <title>Diploid genomic architecture of Nitzschia inconspicua, an elite biomass production diatom.</title>
        <authorList>
            <person name="Oliver A."/>
            <person name="Podell S."/>
            <person name="Pinowska A."/>
            <person name="Traller J.C."/>
            <person name="Smith S.R."/>
            <person name="McClure R."/>
            <person name="Beliaev A."/>
            <person name="Bohutskyi P."/>
            <person name="Hill E.A."/>
            <person name="Rabines A."/>
            <person name="Zheng H."/>
            <person name="Allen L.Z."/>
            <person name="Kuo A."/>
            <person name="Grigoriev I.V."/>
            <person name="Allen A.E."/>
            <person name="Hazlebeck D."/>
            <person name="Allen E.E."/>
        </authorList>
    </citation>
    <scope>NUCLEOTIDE SEQUENCE</scope>
    <source>
        <strain evidence="3">Hildebrandi</strain>
    </source>
</reference>
<dbReference type="Proteomes" id="UP000693970">
    <property type="component" value="Unassembled WGS sequence"/>
</dbReference>
<keyword evidence="2" id="KW-1133">Transmembrane helix</keyword>
<accession>A0A9K3KNV6</accession>
<protein>
    <recommendedName>
        <fullName evidence="5">Sulfotransferase</fullName>
    </recommendedName>
</protein>
<dbReference type="EMBL" id="JAGRRH010000021">
    <property type="protein sequence ID" value="KAG7346957.1"/>
    <property type="molecule type" value="Genomic_DNA"/>
</dbReference>
<dbReference type="OrthoDB" id="47423at2759"/>
<feature type="region of interest" description="Disordered" evidence="1">
    <location>
        <begin position="66"/>
        <end position="85"/>
    </location>
</feature>
<proteinExistence type="predicted"/>
<evidence type="ECO:0000256" key="1">
    <source>
        <dbReference type="SAM" id="MobiDB-lite"/>
    </source>
</evidence>
<evidence type="ECO:0008006" key="5">
    <source>
        <dbReference type="Google" id="ProtNLM"/>
    </source>
</evidence>
<organism evidence="3 4">
    <name type="scientific">Nitzschia inconspicua</name>
    <dbReference type="NCBI Taxonomy" id="303405"/>
    <lineage>
        <taxon>Eukaryota</taxon>
        <taxon>Sar</taxon>
        <taxon>Stramenopiles</taxon>
        <taxon>Ochrophyta</taxon>
        <taxon>Bacillariophyta</taxon>
        <taxon>Bacillariophyceae</taxon>
        <taxon>Bacillariophycidae</taxon>
        <taxon>Bacillariales</taxon>
        <taxon>Bacillariaceae</taxon>
        <taxon>Nitzschia</taxon>
    </lineage>
</organism>
<sequence>MSSLQEQRHCNVTKWLIVAFLAGMTILSFQTSTKITSEFNLAENIRFDILSSYVSSKTLMGVDDNVRNELSSPEGSPDSSNDDTLPKEIVLMLPQEQIEWMKNRTAYFHSFYEIPFDTGAEEKLHSPADTNGPILDFVVAGFPKCGTTTLMANLAQLAPMPEAKDVCTPARRTVFYAYKNWPKEYGQIDQFIDSASASATTTIENHGKLFRSSKCPQFIEEGWVQQFDRFLPKTKLIVGIRHPVLWFLSFWKMQGRSTPYELMGMCPCNINREGMRRGSNTCSQCRGSCPKRQLYCLGRARFHLPLARLGKTALSEDERQLLAPLDIDGGKNLISFNISNSVFLFDQTELRQGYLWKSLAQFLGVSYIPHSKFQGSVGHGKNYTLCEPHYDSFRAKLMPYSYELSIWMQKYFLPVAEDPNRPDVMVADAGRLSDILKSYLEDPCGRLTRTSNGTFVLKTTI</sequence>
<feature type="compositionally biased region" description="Polar residues" evidence="1">
    <location>
        <begin position="68"/>
        <end position="83"/>
    </location>
</feature>
<keyword evidence="2" id="KW-0472">Membrane</keyword>
<gene>
    <name evidence="3" type="ORF">IV203_006026</name>
</gene>
<evidence type="ECO:0000313" key="4">
    <source>
        <dbReference type="Proteomes" id="UP000693970"/>
    </source>
</evidence>